<comment type="caution">
    <text evidence="1">The sequence shown here is derived from an EMBL/GenBank/DDBJ whole genome shotgun (WGS) entry which is preliminary data.</text>
</comment>
<keyword evidence="2" id="KW-1185">Reference proteome</keyword>
<gene>
    <name evidence="1" type="ORF">RchiOBHm_Chr3g0452031</name>
</gene>
<dbReference type="Gramene" id="PRQ41924">
    <property type="protein sequence ID" value="PRQ41924"/>
    <property type="gene ID" value="RchiOBHm_Chr3g0452031"/>
</dbReference>
<dbReference type="EMBL" id="PDCK01000041">
    <property type="protein sequence ID" value="PRQ41924.1"/>
    <property type="molecule type" value="Genomic_DNA"/>
</dbReference>
<dbReference type="PANTHER" id="PTHR31170:SF25">
    <property type="entry name" value="BNAA09G04570D PROTEIN"/>
    <property type="match status" value="1"/>
</dbReference>
<dbReference type="OMA" id="MEEESWN"/>
<dbReference type="AlphaFoldDB" id="A0A2P6R664"/>
<dbReference type="PANTHER" id="PTHR31170">
    <property type="entry name" value="BNAC04G53230D PROTEIN"/>
    <property type="match status" value="1"/>
</dbReference>
<dbReference type="Proteomes" id="UP000238479">
    <property type="component" value="Chromosome 3"/>
</dbReference>
<proteinExistence type="predicted"/>
<organism evidence="1 2">
    <name type="scientific">Rosa chinensis</name>
    <name type="common">China rose</name>
    <dbReference type="NCBI Taxonomy" id="74649"/>
    <lineage>
        <taxon>Eukaryota</taxon>
        <taxon>Viridiplantae</taxon>
        <taxon>Streptophyta</taxon>
        <taxon>Embryophyta</taxon>
        <taxon>Tracheophyta</taxon>
        <taxon>Spermatophyta</taxon>
        <taxon>Magnoliopsida</taxon>
        <taxon>eudicotyledons</taxon>
        <taxon>Gunneridae</taxon>
        <taxon>Pentapetalae</taxon>
        <taxon>rosids</taxon>
        <taxon>fabids</taxon>
        <taxon>Rosales</taxon>
        <taxon>Rosaceae</taxon>
        <taxon>Rosoideae</taxon>
        <taxon>Rosoideae incertae sedis</taxon>
        <taxon>Rosa</taxon>
    </lineage>
</organism>
<evidence type="ECO:0000313" key="2">
    <source>
        <dbReference type="Proteomes" id="UP000238479"/>
    </source>
</evidence>
<sequence>MEEESWNQAPYDIENPYIPLATSITKDLDSLSPLSSECCIYRVPKRLRYVSENAYTPKVVFIGPLHHGKEGLNGMEEQKKRYLQDFQVRTQVSLEDYIKRIKEKEARLRSRYAEPIKLSSDEFVTVILWTPRSSLRSC</sequence>
<protein>
    <submittedName>
        <fullName evidence="1">Uncharacterized protein</fullName>
    </submittedName>
</protein>
<name>A0A2P6R664_ROSCH</name>
<evidence type="ECO:0000313" key="1">
    <source>
        <dbReference type="EMBL" id="PRQ41924.1"/>
    </source>
</evidence>
<accession>A0A2P6R664</accession>
<reference evidence="1 2" key="1">
    <citation type="journal article" date="2018" name="Nat. Genet.">
        <title>The Rosa genome provides new insights in the design of modern roses.</title>
        <authorList>
            <person name="Bendahmane M."/>
        </authorList>
    </citation>
    <scope>NUCLEOTIDE SEQUENCE [LARGE SCALE GENOMIC DNA]</scope>
    <source>
        <strain evidence="2">cv. Old Blush</strain>
    </source>
</reference>
<dbReference type="STRING" id="74649.A0A2P6R664"/>
<dbReference type="Pfam" id="PF03140">
    <property type="entry name" value="DUF247"/>
    <property type="match status" value="1"/>
</dbReference>
<dbReference type="InterPro" id="IPR004158">
    <property type="entry name" value="DUF247_pln"/>
</dbReference>